<comment type="caution">
    <text evidence="3">The sequence shown here is derived from an EMBL/GenBank/DDBJ whole genome shotgun (WGS) entry which is preliminary data.</text>
</comment>
<accession>A0A4U3A8Y9</accession>
<organism evidence="3 4">
    <name type="scientific">Bacillus wiedmannii</name>
    <dbReference type="NCBI Taxonomy" id="1890302"/>
    <lineage>
        <taxon>Bacteria</taxon>
        <taxon>Bacillati</taxon>
        <taxon>Bacillota</taxon>
        <taxon>Bacilli</taxon>
        <taxon>Bacillales</taxon>
        <taxon>Bacillaceae</taxon>
        <taxon>Bacillus</taxon>
        <taxon>Bacillus cereus group</taxon>
    </lineage>
</organism>
<sequence>MIPNILIVDDDPHIRELVSVFLEREGFQTYEAIDGLDA</sequence>
<dbReference type="EMBL" id="SZON01002867">
    <property type="protein sequence ID" value="TKI83421.1"/>
    <property type="molecule type" value="Genomic_DNA"/>
</dbReference>
<evidence type="ECO:0000313" key="3">
    <source>
        <dbReference type="EMBL" id="TKI83421.1"/>
    </source>
</evidence>
<name>A0A4U3A8Y9_9BACI</name>
<gene>
    <name evidence="3" type="ORF">FC699_32170</name>
</gene>
<dbReference type="PROSITE" id="PS50110">
    <property type="entry name" value="RESPONSE_REGULATORY"/>
    <property type="match status" value="1"/>
</dbReference>
<comment type="caution">
    <text evidence="1">Lacks conserved residue(s) required for the propagation of feature annotation.</text>
</comment>
<dbReference type="Proteomes" id="UP000305222">
    <property type="component" value="Unassembled WGS sequence"/>
</dbReference>
<protein>
    <submittedName>
        <fullName evidence="3">Response regulator</fullName>
    </submittedName>
</protein>
<feature type="non-terminal residue" evidence="3">
    <location>
        <position position="38"/>
    </location>
</feature>
<evidence type="ECO:0000256" key="1">
    <source>
        <dbReference type="PROSITE-ProRule" id="PRU00169"/>
    </source>
</evidence>
<dbReference type="SUPFAM" id="SSF52172">
    <property type="entry name" value="CheY-like"/>
    <property type="match status" value="1"/>
</dbReference>
<reference evidence="3 4" key="1">
    <citation type="journal article" date="2019" name="Environ. Microbiol.">
        <title>An active ?-lactamase is a part of an orchestrated cell wall stress resistance network of Bacillus subtilis and related rhizosphere species.</title>
        <authorList>
            <person name="Bucher T."/>
            <person name="Keren-Paz A."/>
            <person name="Hausser J."/>
            <person name="Olender T."/>
            <person name="Cytryn E."/>
            <person name="Kolodkin-Gal I."/>
        </authorList>
    </citation>
    <scope>NUCLEOTIDE SEQUENCE [LARGE SCALE GENOMIC DNA]</scope>
    <source>
        <strain evidence="3 4">I5</strain>
    </source>
</reference>
<evidence type="ECO:0000259" key="2">
    <source>
        <dbReference type="PROSITE" id="PS50110"/>
    </source>
</evidence>
<dbReference type="AlphaFoldDB" id="A0A4U3A8Y9"/>
<dbReference type="InterPro" id="IPR001789">
    <property type="entry name" value="Sig_transdc_resp-reg_receiver"/>
</dbReference>
<feature type="domain" description="Response regulatory" evidence="2">
    <location>
        <begin position="4"/>
        <end position="38"/>
    </location>
</feature>
<proteinExistence type="predicted"/>
<dbReference type="InterPro" id="IPR011006">
    <property type="entry name" value="CheY-like_superfamily"/>
</dbReference>
<dbReference type="GO" id="GO:0000160">
    <property type="term" value="P:phosphorelay signal transduction system"/>
    <property type="evidence" value="ECO:0007669"/>
    <property type="project" value="InterPro"/>
</dbReference>
<dbReference type="Gene3D" id="3.40.50.2300">
    <property type="match status" value="1"/>
</dbReference>
<evidence type="ECO:0000313" key="4">
    <source>
        <dbReference type="Proteomes" id="UP000305222"/>
    </source>
</evidence>